<comment type="caution">
    <text evidence="1">The sequence shown here is derived from an EMBL/GenBank/DDBJ whole genome shotgun (WGS) entry which is preliminary data.</text>
</comment>
<accession>A0A533QBV1</accession>
<dbReference type="AlphaFoldDB" id="A0A533QBV1"/>
<name>A0A533QBV1_9BACT</name>
<protein>
    <submittedName>
        <fullName evidence="1">Uncharacterized protein</fullName>
    </submittedName>
</protein>
<dbReference type="Proteomes" id="UP000319783">
    <property type="component" value="Unassembled WGS sequence"/>
</dbReference>
<evidence type="ECO:0000313" key="1">
    <source>
        <dbReference type="EMBL" id="TLD41899.1"/>
    </source>
</evidence>
<proteinExistence type="predicted"/>
<gene>
    <name evidence="1" type="ORF">JETT_1840</name>
</gene>
<organism evidence="1 2">
    <name type="scientific">Candidatus Jettenia ecosi</name>
    <dbReference type="NCBI Taxonomy" id="2494326"/>
    <lineage>
        <taxon>Bacteria</taxon>
        <taxon>Pseudomonadati</taxon>
        <taxon>Planctomycetota</taxon>
        <taxon>Candidatus Brocadiia</taxon>
        <taxon>Candidatus Brocadiales</taxon>
        <taxon>Candidatus Brocadiaceae</taxon>
        <taxon>Candidatus Jettenia</taxon>
    </lineage>
</organism>
<dbReference type="EMBL" id="SULG01000033">
    <property type="protein sequence ID" value="TLD41899.1"/>
    <property type="molecule type" value="Genomic_DNA"/>
</dbReference>
<sequence length="53" mass="6318">MRFFAILLSEMTMIVILNEVKRLVDTYYKQNNGDLLVFQFHDIYSTSEESIKL</sequence>
<reference evidence="1 2" key="1">
    <citation type="submission" date="2019-04" db="EMBL/GenBank/DDBJ databases">
        <title>Genome of a novel bacterium Candidatus Jettenia ecosi reconstructed from metagenome of an anammox bioreactor.</title>
        <authorList>
            <person name="Mardanov A.V."/>
            <person name="Beletsky A.V."/>
            <person name="Ravin N.V."/>
            <person name="Botchkova E.A."/>
            <person name="Litti Y.V."/>
            <person name="Nozhevnikova A.N."/>
        </authorList>
    </citation>
    <scope>NUCLEOTIDE SEQUENCE [LARGE SCALE GENOMIC DNA]</scope>
    <source>
        <strain evidence="1">J2</strain>
    </source>
</reference>
<evidence type="ECO:0000313" key="2">
    <source>
        <dbReference type="Proteomes" id="UP000319783"/>
    </source>
</evidence>